<dbReference type="SUPFAM" id="SSF53659">
    <property type="entry name" value="Isocitrate/Isopropylmalate dehydrogenase-like"/>
    <property type="match status" value="1"/>
</dbReference>
<dbReference type="PANTHER" id="PTHR30100">
    <property type="entry name" value="FATTY ACID/PHOSPHOLIPID SYNTHESIS PROTEIN PLSX"/>
    <property type="match status" value="1"/>
</dbReference>
<proteinExistence type="inferred from homology"/>
<sequence length="330" mass="34792">MTIALDAMGGDNDPEASVTGALDARDEFGIETLLVGDENLLGRLMAEKGRGDLRIIHAPEAVGMEEEGAWAVRSREGASIVVAAETVREGGASAMVSAGNTGAAMAAAFFSWGRIKGIKRPALAVVLPPLASPSLLIDVGANSDCRPEHLRQFALLGSAYASLRWQLESPRVGLLNIGVEESKGNELTREAFQILNSDERINFIGNLEGRDLARQKAEVIVTDGFTGNVTLKVVEGVASMITGRLLESLRTLSEGELKPVLPALLELKQELDYRSTGGAPLLGVKGICIIAHGSSDALAMKNSLRVAAEAAESGMVEMTERYLAPKGSAS</sequence>
<evidence type="ECO:0000256" key="1">
    <source>
        <dbReference type="ARBA" id="ARBA00001232"/>
    </source>
</evidence>
<gene>
    <name evidence="10" type="primary">plsX</name>
    <name evidence="11" type="ORF">A2Y75_05940</name>
</gene>
<dbReference type="EC" id="2.3.1.274" evidence="8 10"/>
<evidence type="ECO:0000313" key="11">
    <source>
        <dbReference type="EMBL" id="OFW55754.1"/>
    </source>
</evidence>
<dbReference type="NCBIfam" id="TIGR00182">
    <property type="entry name" value="plsX"/>
    <property type="match status" value="1"/>
</dbReference>
<keyword evidence="6 10" id="KW-0594">Phospholipid biosynthesis</keyword>
<dbReference type="HAMAP" id="MF_00019">
    <property type="entry name" value="PlsX"/>
    <property type="match status" value="1"/>
</dbReference>
<evidence type="ECO:0000256" key="9">
    <source>
        <dbReference type="ARBA" id="ARBA00046608"/>
    </source>
</evidence>
<dbReference type="STRING" id="1797197.A2Y75_05940"/>
<comment type="subunit">
    <text evidence="9 10">Homodimer. Probably interacts with PlsY.</text>
</comment>
<comment type="catalytic activity">
    <reaction evidence="1 10">
        <text>a fatty acyl-[ACP] + phosphate = an acyl phosphate + holo-[ACP]</text>
        <dbReference type="Rhea" id="RHEA:42292"/>
        <dbReference type="Rhea" id="RHEA-COMP:9685"/>
        <dbReference type="Rhea" id="RHEA-COMP:14125"/>
        <dbReference type="ChEBI" id="CHEBI:43474"/>
        <dbReference type="ChEBI" id="CHEBI:59918"/>
        <dbReference type="ChEBI" id="CHEBI:64479"/>
        <dbReference type="ChEBI" id="CHEBI:138651"/>
        <dbReference type="EC" id="2.3.1.274"/>
    </reaction>
</comment>
<evidence type="ECO:0000256" key="4">
    <source>
        <dbReference type="ARBA" id="ARBA00022679"/>
    </source>
</evidence>
<keyword evidence="5 10" id="KW-0443">Lipid metabolism</keyword>
<dbReference type="Gene3D" id="3.40.718.10">
    <property type="entry name" value="Isopropylmalate Dehydrogenase"/>
    <property type="match status" value="1"/>
</dbReference>
<dbReference type="InterPro" id="IPR012281">
    <property type="entry name" value="Phospholipid_synth_PlsX-like"/>
</dbReference>
<reference evidence="11 12" key="1">
    <citation type="journal article" date="2016" name="Nat. Commun.">
        <title>Thousands of microbial genomes shed light on interconnected biogeochemical processes in an aquifer system.</title>
        <authorList>
            <person name="Anantharaman K."/>
            <person name="Brown C.T."/>
            <person name="Hug L.A."/>
            <person name="Sharon I."/>
            <person name="Castelle C.J."/>
            <person name="Probst A.J."/>
            <person name="Thomas B.C."/>
            <person name="Singh A."/>
            <person name="Wilkins M.J."/>
            <person name="Karaoz U."/>
            <person name="Brodie E.L."/>
            <person name="Williams K.H."/>
            <person name="Hubbard S.S."/>
            <person name="Banfield J.F."/>
        </authorList>
    </citation>
    <scope>NUCLEOTIDE SEQUENCE [LARGE SCALE GENOMIC DNA]</scope>
</reference>
<evidence type="ECO:0000256" key="2">
    <source>
        <dbReference type="ARBA" id="ARBA00022490"/>
    </source>
</evidence>
<dbReference type="GO" id="GO:0005737">
    <property type="term" value="C:cytoplasm"/>
    <property type="evidence" value="ECO:0007669"/>
    <property type="project" value="UniProtKB-SubCell"/>
</dbReference>
<accession>A0A1F2WFY1</accession>
<dbReference type="GO" id="GO:0006633">
    <property type="term" value="P:fatty acid biosynthetic process"/>
    <property type="evidence" value="ECO:0007669"/>
    <property type="project" value="UniProtKB-UniRule"/>
</dbReference>
<comment type="similarity">
    <text evidence="10">Belongs to the PlsX family.</text>
</comment>
<organism evidence="11 12">
    <name type="scientific">Candidatus Solincola sediminis</name>
    <dbReference type="NCBI Taxonomy" id="1797199"/>
    <lineage>
        <taxon>Bacteria</taxon>
        <taxon>Bacillati</taxon>
        <taxon>Actinomycetota</taxon>
        <taxon>Candidatus Geothermincolia</taxon>
        <taxon>Candidatus Geothermincolales</taxon>
        <taxon>Candidatus Geothermincolaceae</taxon>
        <taxon>Candidatus Solincola</taxon>
    </lineage>
</organism>
<dbReference type="PIRSF" id="PIRSF002465">
    <property type="entry name" value="Phsphlp_syn_PlsX"/>
    <property type="match status" value="1"/>
</dbReference>
<evidence type="ECO:0000256" key="3">
    <source>
        <dbReference type="ARBA" id="ARBA00022516"/>
    </source>
</evidence>
<dbReference type="AlphaFoldDB" id="A0A1F2WFY1"/>
<evidence type="ECO:0000256" key="10">
    <source>
        <dbReference type="HAMAP-Rule" id="MF_00019"/>
    </source>
</evidence>
<dbReference type="PANTHER" id="PTHR30100:SF1">
    <property type="entry name" value="PHOSPHATE ACYLTRANSFERASE"/>
    <property type="match status" value="1"/>
</dbReference>
<dbReference type="GO" id="GO:0043811">
    <property type="term" value="F:phosphate:acyl-[acyl carrier protein] acyltransferase activity"/>
    <property type="evidence" value="ECO:0007669"/>
    <property type="project" value="UniProtKB-UniRule"/>
</dbReference>
<evidence type="ECO:0000256" key="5">
    <source>
        <dbReference type="ARBA" id="ARBA00023098"/>
    </source>
</evidence>
<evidence type="ECO:0000313" key="12">
    <source>
        <dbReference type="Proteomes" id="UP000177876"/>
    </source>
</evidence>
<dbReference type="GO" id="GO:0008654">
    <property type="term" value="P:phospholipid biosynthetic process"/>
    <property type="evidence" value="ECO:0007669"/>
    <property type="project" value="UniProtKB-KW"/>
</dbReference>
<keyword evidence="3 10" id="KW-0444">Lipid biosynthesis</keyword>
<dbReference type="EMBL" id="MELK01000052">
    <property type="protein sequence ID" value="OFW55754.1"/>
    <property type="molecule type" value="Genomic_DNA"/>
</dbReference>
<comment type="subcellular location">
    <subcellularLocation>
        <location evidence="10">Cytoplasm</location>
    </subcellularLocation>
    <text evidence="10">Associated with the membrane possibly through PlsY.</text>
</comment>
<keyword evidence="7 10" id="KW-1208">Phospholipid metabolism</keyword>
<comment type="function">
    <text evidence="10">Catalyzes the reversible formation of acyl-phosphate (acyl-PO(4)) from acyl-[acyl-carrier-protein] (acyl-ACP). This enzyme utilizes acyl-ACP as fatty acyl donor, but not acyl-CoA.</text>
</comment>
<evidence type="ECO:0000256" key="7">
    <source>
        <dbReference type="ARBA" id="ARBA00023264"/>
    </source>
</evidence>
<evidence type="ECO:0000256" key="8">
    <source>
        <dbReference type="ARBA" id="ARBA00024069"/>
    </source>
</evidence>
<keyword evidence="2 10" id="KW-0963">Cytoplasm</keyword>
<dbReference type="InterPro" id="IPR003664">
    <property type="entry name" value="FA_synthesis"/>
</dbReference>
<comment type="pathway">
    <text evidence="10">Lipid metabolism; phospholipid metabolism.</text>
</comment>
<dbReference type="UniPathway" id="UPA00085"/>
<dbReference type="Proteomes" id="UP000177876">
    <property type="component" value="Unassembled WGS sequence"/>
</dbReference>
<dbReference type="Pfam" id="PF02504">
    <property type="entry name" value="FA_synthesis"/>
    <property type="match status" value="1"/>
</dbReference>
<keyword evidence="4 10" id="KW-0808">Transferase</keyword>
<protein>
    <recommendedName>
        <fullName evidence="8 10">Phosphate acyltransferase</fullName>
        <ecNumber evidence="8 10">2.3.1.274</ecNumber>
    </recommendedName>
    <alternativeName>
        <fullName evidence="10">Acyl-ACP phosphotransacylase</fullName>
    </alternativeName>
    <alternativeName>
        <fullName evidence="10">Acyl-[acyl-carrier-protein]--phosphate acyltransferase</fullName>
    </alternativeName>
    <alternativeName>
        <fullName evidence="10">Phosphate-acyl-ACP acyltransferase</fullName>
    </alternativeName>
</protein>
<comment type="caution">
    <text evidence="11">The sequence shown here is derived from an EMBL/GenBank/DDBJ whole genome shotgun (WGS) entry which is preliminary data.</text>
</comment>
<name>A0A1F2WFY1_9ACTN</name>
<evidence type="ECO:0000256" key="6">
    <source>
        <dbReference type="ARBA" id="ARBA00023209"/>
    </source>
</evidence>